<name>A0A7X9RT00_9BACT</name>
<evidence type="ECO:0000313" key="3">
    <source>
        <dbReference type="EMBL" id="NME67860.1"/>
    </source>
</evidence>
<dbReference type="PANTHER" id="PTHR30160">
    <property type="entry name" value="TETRAACYLDISACCHARIDE 4'-KINASE-RELATED"/>
    <property type="match status" value="1"/>
</dbReference>
<comment type="caution">
    <text evidence="3">The sequence shown here is derived from an EMBL/GenBank/DDBJ whole genome shotgun (WGS) entry which is preliminary data.</text>
</comment>
<keyword evidence="1" id="KW-0328">Glycosyltransferase</keyword>
<evidence type="ECO:0000256" key="1">
    <source>
        <dbReference type="ARBA" id="ARBA00022676"/>
    </source>
</evidence>
<dbReference type="GO" id="GO:0008713">
    <property type="term" value="F:ADP-heptose-lipopolysaccharide heptosyltransferase activity"/>
    <property type="evidence" value="ECO:0007669"/>
    <property type="project" value="TreeGrafter"/>
</dbReference>
<dbReference type="AlphaFoldDB" id="A0A7X9RT00"/>
<dbReference type="EMBL" id="JABANE010000016">
    <property type="protein sequence ID" value="NME67860.1"/>
    <property type="molecule type" value="Genomic_DNA"/>
</dbReference>
<dbReference type="RefSeq" id="WP_169656185.1">
    <property type="nucleotide sequence ID" value="NZ_JABANE010000016.1"/>
</dbReference>
<dbReference type="Gene3D" id="3.40.50.2000">
    <property type="entry name" value="Glycogen Phosphorylase B"/>
    <property type="match status" value="1"/>
</dbReference>
<sequence>MRIQGINNIVIIGSSSIKEFAISLPIISTLKSHNRQLHITLVGTEEQKTLSEYINGLDQFLTKEELGDNTLTQSQAVLFLSEDKELSKKCRDLKVEIRIGAKSNWRSNRRFTDAVAIDQMDTLDECYLALLLPLGITEKITTENILTAPISTFRGIIKKDLKNIVFYPYRLDTHRVWPSVRYFELIDQLPKYENNYIIAGNELEGKALEMTAPELFRVPSVKNSTDLEDLEETLALIAKSDVLVTYNNDIAHLAHAMGAKVICISSSAESFYINKEMRSIITPDASCIKCVGEKPCECLRKLGIEEVMEELK</sequence>
<proteinExistence type="predicted"/>
<dbReference type="Proteomes" id="UP000576082">
    <property type="component" value="Unassembled WGS sequence"/>
</dbReference>
<evidence type="ECO:0000256" key="2">
    <source>
        <dbReference type="ARBA" id="ARBA00022679"/>
    </source>
</evidence>
<dbReference type="GO" id="GO:0005829">
    <property type="term" value="C:cytosol"/>
    <property type="evidence" value="ECO:0007669"/>
    <property type="project" value="TreeGrafter"/>
</dbReference>
<dbReference type="GO" id="GO:0009244">
    <property type="term" value="P:lipopolysaccharide core region biosynthetic process"/>
    <property type="evidence" value="ECO:0007669"/>
    <property type="project" value="TreeGrafter"/>
</dbReference>
<accession>A0A7X9RT00</accession>
<organism evidence="3 4">
    <name type="scientific">Flammeovirga aprica JL-4</name>
    <dbReference type="NCBI Taxonomy" id="694437"/>
    <lineage>
        <taxon>Bacteria</taxon>
        <taxon>Pseudomonadati</taxon>
        <taxon>Bacteroidota</taxon>
        <taxon>Cytophagia</taxon>
        <taxon>Cytophagales</taxon>
        <taxon>Flammeovirgaceae</taxon>
        <taxon>Flammeovirga</taxon>
    </lineage>
</organism>
<dbReference type="InterPro" id="IPR051199">
    <property type="entry name" value="LPS_LOS_Heptosyltrfase"/>
</dbReference>
<dbReference type="InterPro" id="IPR002201">
    <property type="entry name" value="Glyco_trans_9"/>
</dbReference>
<gene>
    <name evidence="3" type="ORF">HHU12_07790</name>
</gene>
<reference evidence="3 4" key="1">
    <citation type="submission" date="2020-04" db="EMBL/GenBank/DDBJ databases">
        <title>Flammeovirga sp. SR4, a novel species isolated from seawater.</title>
        <authorList>
            <person name="Wang X."/>
        </authorList>
    </citation>
    <scope>NUCLEOTIDE SEQUENCE [LARGE SCALE GENOMIC DNA]</scope>
    <source>
        <strain evidence="3 4">ATCC 23126</strain>
    </source>
</reference>
<evidence type="ECO:0000313" key="4">
    <source>
        <dbReference type="Proteomes" id="UP000576082"/>
    </source>
</evidence>
<dbReference type="Pfam" id="PF01075">
    <property type="entry name" value="Glyco_transf_9"/>
    <property type="match status" value="1"/>
</dbReference>
<protein>
    <submittedName>
        <fullName evidence="3">Glycosyltransferase family 9 protein</fullName>
    </submittedName>
</protein>
<keyword evidence="4" id="KW-1185">Reference proteome</keyword>
<dbReference type="SUPFAM" id="SSF53756">
    <property type="entry name" value="UDP-Glycosyltransferase/glycogen phosphorylase"/>
    <property type="match status" value="1"/>
</dbReference>
<keyword evidence="2 3" id="KW-0808">Transferase</keyword>